<proteinExistence type="predicted"/>
<evidence type="ECO:0000313" key="2">
    <source>
        <dbReference type="Proteomes" id="UP001162992"/>
    </source>
</evidence>
<keyword evidence="2" id="KW-1185">Reference proteome</keyword>
<reference evidence="2" key="1">
    <citation type="journal article" date="2024" name="Proc. Natl. Acad. Sci. U.S.A.">
        <title>Extraordinary preservation of gene collinearity over three hundred million years revealed in homosporous lycophytes.</title>
        <authorList>
            <person name="Li C."/>
            <person name="Wickell D."/>
            <person name="Kuo L.Y."/>
            <person name="Chen X."/>
            <person name="Nie B."/>
            <person name="Liao X."/>
            <person name="Peng D."/>
            <person name="Ji J."/>
            <person name="Jenkins J."/>
            <person name="Williams M."/>
            <person name="Shu S."/>
            <person name="Plott C."/>
            <person name="Barry K."/>
            <person name="Rajasekar S."/>
            <person name="Grimwood J."/>
            <person name="Han X."/>
            <person name="Sun S."/>
            <person name="Hou Z."/>
            <person name="He W."/>
            <person name="Dai G."/>
            <person name="Sun C."/>
            <person name="Schmutz J."/>
            <person name="Leebens-Mack J.H."/>
            <person name="Li F.W."/>
            <person name="Wang L."/>
        </authorList>
    </citation>
    <scope>NUCLEOTIDE SEQUENCE [LARGE SCALE GENOMIC DNA]</scope>
    <source>
        <strain evidence="2">cv. PW_Plant_1</strain>
    </source>
</reference>
<accession>A0ACC2CPA8</accession>
<dbReference type="Proteomes" id="UP001162992">
    <property type="component" value="Chromosome 9"/>
</dbReference>
<sequence>MLAMATGRRSLRIALTTAAATATGSSDVLLQKQQRAIAPPAPAFTSLEQKSGALSSDCTVPVITHHHTHSDPCISFSARDSKPRSKRKLNFDVLSSKSLQSLLSSSASRVADSVANSSEFERVSFRRRKRSMVGLRAGSESKANSDIRSRRGKLRIAEAETKISQLAHEHSSHELSWRVGAEMKDQPVLQSLIARVDTELAVPSKGGLYASFPRPYAEECREVRDLLLALHGRLEEYERHRSASVSIEPLAIRDPDQVQKKLESQLLALVDRQDKSFEESRSCSEGGEEPAVAKEVVSSGLHPIGRETVLGAVVGTILSQNTTDLNSTRAYASLIATFQTWEAVQRANVQEVEDAIKCGGLAFIKASRIHNILATLVHERGALSLEYLRSLPSETIKEELSRFKGVGPKTVACVLMFHLGRDEFPVDTHVYRITKMLGWIPESADREKAYLHLNDRIPNEMKFDLHYLLVTHGRSCPNCSKGKQSKGKADGPCPLNGKYKISR</sequence>
<dbReference type="EMBL" id="CM055100">
    <property type="protein sequence ID" value="KAJ7543807.1"/>
    <property type="molecule type" value="Genomic_DNA"/>
</dbReference>
<comment type="caution">
    <text evidence="1">The sequence shown here is derived from an EMBL/GenBank/DDBJ whole genome shotgun (WGS) entry which is preliminary data.</text>
</comment>
<evidence type="ECO:0000313" key="1">
    <source>
        <dbReference type="EMBL" id="KAJ7543807.1"/>
    </source>
</evidence>
<name>A0ACC2CPA8_DIPCM</name>
<organism evidence="1 2">
    <name type="scientific">Diphasiastrum complanatum</name>
    <name type="common">Issler's clubmoss</name>
    <name type="synonym">Lycopodium complanatum</name>
    <dbReference type="NCBI Taxonomy" id="34168"/>
    <lineage>
        <taxon>Eukaryota</taxon>
        <taxon>Viridiplantae</taxon>
        <taxon>Streptophyta</taxon>
        <taxon>Embryophyta</taxon>
        <taxon>Tracheophyta</taxon>
        <taxon>Lycopodiopsida</taxon>
        <taxon>Lycopodiales</taxon>
        <taxon>Lycopodiaceae</taxon>
        <taxon>Lycopodioideae</taxon>
        <taxon>Diphasiastrum</taxon>
    </lineage>
</organism>
<gene>
    <name evidence="1" type="ORF">O6H91_09G053100</name>
</gene>
<protein>
    <submittedName>
        <fullName evidence="1">Uncharacterized protein</fullName>
    </submittedName>
</protein>